<evidence type="ECO:0000256" key="4">
    <source>
        <dbReference type="ARBA" id="ARBA00005259"/>
    </source>
</evidence>
<dbReference type="GO" id="GO:0008270">
    <property type="term" value="F:zinc ion binding"/>
    <property type="evidence" value="ECO:0007669"/>
    <property type="project" value="InterPro"/>
</dbReference>
<dbReference type="Pfam" id="PF00383">
    <property type="entry name" value="dCMP_cyt_deam_1"/>
    <property type="match status" value="1"/>
</dbReference>
<dbReference type="InterPro" id="IPR002125">
    <property type="entry name" value="CMP_dCMP_dom"/>
</dbReference>
<sequence length="355" mass="37765">MSTWQPDNGAHILSFHTLERIGREHGAVVAQAVSAAVTAGDAVKGTTSPNPPVGASLFDDQGVVSTGGTSPAGGPHAEINALRNLAGRPSEGLSAAVTLEPCNHTGRTGPCSHALLEAGVRRVFYLSADENPQAQGGAEFLREHGVEVYFLDLPVQTLLPWKKAIEKGRPAVTVKWAHTLDGFIAAPDGTSQWITGERARRFVHRDRSQRDAILVGTGTVLTDDPQLTARTATGPYENQPLRVVVGTRYIPESFHLGASRDPNILSFASIEAALSELWERGARDVLVEGGAGLITSFFEAGLVDFIHDYTAPKLLGAGIALTGWPGARTMADIKEFRRLGTRVLGEDVLSILGQS</sequence>
<comment type="cofactor">
    <cofactor evidence="14 17">
        <name>Zn(2+)</name>
        <dbReference type="ChEBI" id="CHEBI:29105"/>
    </cofactor>
    <text evidence="14 17">Binds 1 zinc ion.</text>
</comment>
<evidence type="ECO:0000256" key="2">
    <source>
        <dbReference type="ARBA" id="ARBA00004882"/>
    </source>
</evidence>
<feature type="binding site" evidence="16">
    <location>
        <position position="207"/>
    </location>
    <ligand>
        <name>substrate</name>
    </ligand>
</feature>
<dbReference type="Gene3D" id="3.40.430.10">
    <property type="entry name" value="Dihydrofolate Reductase, subunit A"/>
    <property type="match status" value="2"/>
</dbReference>
<evidence type="ECO:0000256" key="13">
    <source>
        <dbReference type="ARBA" id="ARBA00049886"/>
    </source>
</evidence>
<feature type="binding site" evidence="16">
    <location>
        <position position="223"/>
    </location>
    <ligand>
        <name>NADP(+)</name>
        <dbReference type="ChEBI" id="CHEBI:58349"/>
    </ligand>
</feature>
<keyword evidence="8 14" id="KW-0862">Zinc</keyword>
<feature type="binding site" evidence="16">
    <location>
        <position position="219"/>
    </location>
    <ligand>
        <name>NADP(+)</name>
        <dbReference type="ChEBI" id="CHEBI:58349"/>
    </ligand>
</feature>
<comment type="catalytic activity">
    <reaction evidence="12 14">
        <text>5-amino-6-(5-phospho-D-ribitylamino)uracil + NADP(+) = 5-amino-6-(5-phospho-D-ribosylamino)uracil + NADPH + H(+)</text>
        <dbReference type="Rhea" id="RHEA:17845"/>
        <dbReference type="ChEBI" id="CHEBI:15378"/>
        <dbReference type="ChEBI" id="CHEBI:57783"/>
        <dbReference type="ChEBI" id="CHEBI:58349"/>
        <dbReference type="ChEBI" id="CHEBI:58421"/>
        <dbReference type="ChEBI" id="CHEBI:58453"/>
        <dbReference type="EC" id="1.1.1.193"/>
    </reaction>
</comment>
<dbReference type="PATRIC" id="fig|1224164.3.peg.1497"/>
<evidence type="ECO:0000256" key="5">
    <source>
        <dbReference type="ARBA" id="ARBA00007417"/>
    </source>
</evidence>
<evidence type="ECO:0000256" key="3">
    <source>
        <dbReference type="ARBA" id="ARBA00004910"/>
    </source>
</evidence>
<comment type="similarity">
    <text evidence="4 14">In the N-terminal section; belongs to the cytidine and deoxycytidylate deaminase family.</text>
</comment>
<organism evidence="19 20">
    <name type="scientific">Corynebacterium vitaeruminis DSM 20294</name>
    <dbReference type="NCBI Taxonomy" id="1224164"/>
    <lineage>
        <taxon>Bacteria</taxon>
        <taxon>Bacillati</taxon>
        <taxon>Actinomycetota</taxon>
        <taxon>Actinomycetes</taxon>
        <taxon>Mycobacteriales</taxon>
        <taxon>Corynebacteriaceae</taxon>
        <taxon>Corynebacterium</taxon>
    </lineage>
</organism>
<feature type="active site" description="Proton donor" evidence="15">
    <location>
        <position position="78"/>
    </location>
</feature>
<evidence type="ECO:0000256" key="1">
    <source>
        <dbReference type="ARBA" id="ARBA00002151"/>
    </source>
</evidence>
<feature type="binding site" evidence="16">
    <location>
        <begin position="290"/>
        <end position="296"/>
    </location>
    <ligand>
        <name>NADP(+)</name>
        <dbReference type="ChEBI" id="CHEBI:58349"/>
    </ligand>
</feature>
<keyword evidence="10 14" id="KW-0560">Oxidoreductase</keyword>
<feature type="binding site" evidence="16">
    <location>
        <position position="177"/>
    </location>
    <ligand>
        <name>NADP(+)</name>
        <dbReference type="ChEBI" id="CHEBI:58349"/>
    </ligand>
</feature>
<dbReference type="InterPro" id="IPR002734">
    <property type="entry name" value="RibDG_C"/>
</dbReference>
<dbReference type="PANTHER" id="PTHR38011">
    <property type="entry name" value="DIHYDROFOLATE REDUCTASE FAMILY PROTEIN (AFU_ORTHOLOGUE AFUA_8G06820)"/>
    <property type="match status" value="1"/>
</dbReference>
<dbReference type="HOGENOM" id="CLU_036590_1_0_11"/>
<dbReference type="Gene3D" id="3.40.140.10">
    <property type="entry name" value="Cytidine Deaminase, domain 2"/>
    <property type="match status" value="1"/>
</dbReference>
<dbReference type="NCBIfam" id="TIGR00326">
    <property type="entry name" value="eubact_ribD"/>
    <property type="match status" value="1"/>
</dbReference>
<keyword evidence="7 14" id="KW-0479">Metal-binding</keyword>
<dbReference type="Proteomes" id="UP000019222">
    <property type="component" value="Chromosome"/>
</dbReference>
<evidence type="ECO:0000256" key="10">
    <source>
        <dbReference type="ARBA" id="ARBA00023002"/>
    </source>
</evidence>
<dbReference type="GO" id="GO:0009231">
    <property type="term" value="P:riboflavin biosynthetic process"/>
    <property type="evidence" value="ECO:0007669"/>
    <property type="project" value="UniProtKB-UniPathway"/>
</dbReference>
<evidence type="ECO:0000256" key="11">
    <source>
        <dbReference type="ARBA" id="ARBA00023268"/>
    </source>
</evidence>
<dbReference type="EC" id="1.1.1.193" evidence="14"/>
<keyword evidence="20" id="KW-1185">Reference proteome</keyword>
<reference evidence="19 20" key="1">
    <citation type="submission" date="2013-02" db="EMBL/GenBank/DDBJ databases">
        <title>The complete genome sequence of Corynebacterium vitaeruminis DSM 20294.</title>
        <authorList>
            <person name="Ruckert C."/>
            <person name="Albersmeier A."/>
            <person name="Kalinowski J."/>
        </authorList>
    </citation>
    <scope>NUCLEOTIDE SEQUENCE [LARGE SCALE GENOMIC DNA]</scope>
    <source>
        <strain evidence="20">ATCC 10234</strain>
    </source>
</reference>
<feature type="binding site" evidence="17">
    <location>
        <position position="111"/>
    </location>
    <ligand>
        <name>Zn(2+)</name>
        <dbReference type="ChEBI" id="CHEBI:29105"/>
        <note>catalytic</note>
    </ligand>
</feature>
<feature type="binding site" evidence="16">
    <location>
        <position position="227"/>
    </location>
    <ligand>
        <name>substrate</name>
    </ligand>
</feature>
<dbReference type="AlphaFoldDB" id="W5Y8T8"/>
<feature type="domain" description="CMP/dCMP-type deaminase" evidence="18">
    <location>
        <begin position="27"/>
        <end position="149"/>
    </location>
</feature>
<dbReference type="GO" id="GO:0008703">
    <property type="term" value="F:5-amino-6-(5-phosphoribosylamino)uracil reductase activity"/>
    <property type="evidence" value="ECO:0007669"/>
    <property type="project" value="UniProtKB-EC"/>
</dbReference>
<comment type="function">
    <text evidence="1 14">Converts 2,5-diamino-6-(ribosylamino)-4(3h)-pyrimidinone 5'-phosphate into 5-amino-6-(ribosylamino)-2,4(1h,3h)-pyrimidinedione 5'-phosphate.</text>
</comment>
<evidence type="ECO:0000256" key="9">
    <source>
        <dbReference type="ARBA" id="ARBA00022857"/>
    </source>
</evidence>
<dbReference type="CDD" id="cd01284">
    <property type="entry name" value="Riboflavin_deaminase-reductase"/>
    <property type="match status" value="1"/>
</dbReference>
<accession>W5Y8T8</accession>
<dbReference type="InterPro" id="IPR050765">
    <property type="entry name" value="Riboflavin_Biosynth_HTPR"/>
</dbReference>
<dbReference type="InterPro" id="IPR016192">
    <property type="entry name" value="APOBEC/CMP_deaminase_Zn-bd"/>
</dbReference>
<evidence type="ECO:0000259" key="18">
    <source>
        <dbReference type="PROSITE" id="PS51747"/>
    </source>
</evidence>
<dbReference type="PROSITE" id="PS51747">
    <property type="entry name" value="CYT_DCMP_DEAMINASES_2"/>
    <property type="match status" value="1"/>
</dbReference>
<dbReference type="STRING" id="1224164.B843_07465"/>
<dbReference type="Pfam" id="PF01872">
    <property type="entry name" value="RibD_C"/>
    <property type="match status" value="1"/>
</dbReference>
<dbReference type="SUPFAM" id="SSF53927">
    <property type="entry name" value="Cytidine deaminase-like"/>
    <property type="match status" value="1"/>
</dbReference>
<comment type="catalytic activity">
    <reaction evidence="13 14">
        <text>2,5-diamino-6-hydroxy-4-(5-phosphoribosylamino)-pyrimidine + H2O + H(+) = 5-amino-6-(5-phospho-D-ribosylamino)uracil + NH4(+)</text>
        <dbReference type="Rhea" id="RHEA:21868"/>
        <dbReference type="ChEBI" id="CHEBI:15377"/>
        <dbReference type="ChEBI" id="CHEBI:15378"/>
        <dbReference type="ChEBI" id="CHEBI:28938"/>
        <dbReference type="ChEBI" id="CHEBI:58453"/>
        <dbReference type="ChEBI" id="CHEBI:58614"/>
        <dbReference type="EC" id="3.5.4.26"/>
    </reaction>
</comment>
<feature type="binding site" evidence="16">
    <location>
        <position position="191"/>
    </location>
    <ligand>
        <name>substrate</name>
    </ligand>
</feature>
<comment type="pathway">
    <text evidence="3 14">Cofactor biosynthesis; riboflavin biosynthesis; 5-amino-6-(D-ribitylamino)uracil from GTP: step 3/4.</text>
</comment>
<dbReference type="PROSITE" id="PS00903">
    <property type="entry name" value="CYT_DCMP_DEAMINASES_1"/>
    <property type="match status" value="1"/>
</dbReference>
<dbReference type="PANTHER" id="PTHR38011:SF7">
    <property type="entry name" value="2,5-DIAMINO-6-RIBOSYLAMINO-4(3H)-PYRIMIDINONE 5'-PHOSPHATE REDUCTASE"/>
    <property type="match status" value="1"/>
</dbReference>
<evidence type="ECO:0000256" key="6">
    <source>
        <dbReference type="ARBA" id="ARBA00022619"/>
    </source>
</evidence>
<gene>
    <name evidence="19" type="ORF">B843_07465</name>
</gene>
<feature type="binding site" evidence="16">
    <location>
        <position position="230"/>
    </location>
    <ligand>
        <name>substrate</name>
    </ligand>
</feature>
<proteinExistence type="inferred from homology"/>
<feature type="binding site" evidence="16">
    <location>
        <position position="288"/>
    </location>
    <ligand>
        <name>substrate</name>
    </ligand>
</feature>
<dbReference type="InterPro" id="IPR004794">
    <property type="entry name" value="Eubact_RibD"/>
</dbReference>
<keyword evidence="9 14" id="KW-0521">NADP</keyword>
<dbReference type="eggNOG" id="COG0117">
    <property type="taxonomic scope" value="Bacteria"/>
</dbReference>
<evidence type="ECO:0000256" key="12">
    <source>
        <dbReference type="ARBA" id="ARBA00049861"/>
    </source>
</evidence>
<feature type="binding site" evidence="17">
    <location>
        <position position="76"/>
    </location>
    <ligand>
        <name>Zn(2+)</name>
        <dbReference type="ChEBI" id="CHEBI:29105"/>
        <note>catalytic</note>
    </ligand>
</feature>
<dbReference type="SUPFAM" id="SSF53597">
    <property type="entry name" value="Dihydrofolate reductase-like"/>
    <property type="match status" value="1"/>
</dbReference>
<feature type="binding site" evidence="16">
    <location>
        <position position="193"/>
    </location>
    <ligand>
        <name>NADP(+)</name>
        <dbReference type="ChEBI" id="CHEBI:58349"/>
    </ligand>
</feature>
<dbReference type="EMBL" id="CP004353">
    <property type="protein sequence ID" value="AHI22878.1"/>
    <property type="molecule type" value="Genomic_DNA"/>
</dbReference>
<protein>
    <recommendedName>
        <fullName evidence="14">Riboflavin biosynthesis protein RibD</fullName>
    </recommendedName>
    <domain>
        <recommendedName>
            <fullName evidence="14">Diaminohydroxyphosphoribosylaminopyrimidine deaminase</fullName>
            <shortName evidence="14">DRAP deaminase</shortName>
            <ecNumber evidence="14">3.5.4.26</ecNumber>
        </recommendedName>
        <alternativeName>
            <fullName evidence="14">Riboflavin-specific deaminase</fullName>
        </alternativeName>
    </domain>
    <domain>
        <recommendedName>
            <fullName evidence="14">5-amino-6-(5-phosphoribosylamino)uracil reductase</fullName>
            <ecNumber evidence="14">1.1.1.193</ecNumber>
        </recommendedName>
        <alternativeName>
            <fullName evidence="14">HTP reductase</fullName>
        </alternativeName>
    </domain>
</protein>
<evidence type="ECO:0000256" key="8">
    <source>
        <dbReference type="ARBA" id="ARBA00022833"/>
    </source>
</evidence>
<dbReference type="InterPro" id="IPR016193">
    <property type="entry name" value="Cytidine_deaminase-like"/>
</dbReference>
<evidence type="ECO:0000313" key="20">
    <source>
        <dbReference type="Proteomes" id="UP000019222"/>
    </source>
</evidence>
<evidence type="ECO:0000313" key="19">
    <source>
        <dbReference type="EMBL" id="AHI22878.1"/>
    </source>
</evidence>
<comment type="pathway">
    <text evidence="2 14">Cofactor biosynthesis; riboflavin biosynthesis; 5-amino-6-(D-ribitylamino)uracil from GTP: step 2/4.</text>
</comment>
<dbReference type="KEGG" id="cvt:B843_07465"/>
<dbReference type="PIRSF" id="PIRSF006769">
    <property type="entry name" value="RibD"/>
    <property type="match status" value="1"/>
</dbReference>
<dbReference type="EC" id="3.5.4.26" evidence="14"/>
<dbReference type="GO" id="GO:0008835">
    <property type="term" value="F:diaminohydroxyphosphoribosylaminopyrimidine deaminase activity"/>
    <property type="evidence" value="ECO:0007669"/>
    <property type="project" value="UniProtKB-EC"/>
</dbReference>
<keyword evidence="14" id="KW-0378">Hydrolase</keyword>
<name>W5Y8T8_9CORY</name>
<evidence type="ECO:0000256" key="17">
    <source>
        <dbReference type="PIRSR" id="PIRSR006769-3"/>
    </source>
</evidence>
<dbReference type="eggNOG" id="COG1985">
    <property type="taxonomic scope" value="Bacteria"/>
</dbReference>
<evidence type="ECO:0000256" key="16">
    <source>
        <dbReference type="PIRSR" id="PIRSR006769-2"/>
    </source>
</evidence>
<feature type="binding site" evidence="16">
    <location>
        <position position="247"/>
    </location>
    <ligand>
        <name>NADP(+)</name>
        <dbReference type="ChEBI" id="CHEBI:58349"/>
    </ligand>
</feature>
<feature type="binding site" evidence="17">
    <location>
        <position position="102"/>
    </location>
    <ligand>
        <name>Zn(2+)</name>
        <dbReference type="ChEBI" id="CHEBI:29105"/>
        <note>catalytic</note>
    </ligand>
</feature>
<evidence type="ECO:0000256" key="7">
    <source>
        <dbReference type="ARBA" id="ARBA00022723"/>
    </source>
</evidence>
<keyword evidence="6 14" id="KW-0686">Riboflavin biosynthesis</keyword>
<dbReference type="UniPathway" id="UPA00275">
    <property type="reaction ID" value="UER00401"/>
</dbReference>
<evidence type="ECO:0000256" key="14">
    <source>
        <dbReference type="PIRNR" id="PIRNR006769"/>
    </source>
</evidence>
<comment type="similarity">
    <text evidence="5 14">In the C-terminal section; belongs to the HTP reductase family.</text>
</comment>
<dbReference type="InterPro" id="IPR024072">
    <property type="entry name" value="DHFR-like_dom_sf"/>
</dbReference>
<evidence type="ECO:0000256" key="15">
    <source>
        <dbReference type="PIRSR" id="PIRSR006769-1"/>
    </source>
</evidence>
<keyword evidence="11" id="KW-0511">Multifunctional enzyme</keyword>